<proteinExistence type="predicted"/>
<dbReference type="PANTHER" id="PTHR11999">
    <property type="entry name" value="GROUP II PYRIDOXAL-5-PHOSPHATE DECARBOXYLASE"/>
    <property type="match status" value="1"/>
</dbReference>
<keyword evidence="2" id="KW-0210">Decarboxylase</keyword>
<dbReference type="InParanoid" id="A0A7N2LIE7"/>
<dbReference type="Gene3D" id="3.90.1150.170">
    <property type="match status" value="1"/>
</dbReference>
<dbReference type="GO" id="GO:0005737">
    <property type="term" value="C:cytoplasm"/>
    <property type="evidence" value="ECO:0007669"/>
    <property type="project" value="TreeGrafter"/>
</dbReference>
<dbReference type="Gramene" id="QL04p048531:mrna">
    <property type="protein sequence ID" value="QL04p048531:mrna:CDS:1"/>
    <property type="gene ID" value="QL04p048531"/>
</dbReference>
<evidence type="ECO:0000313" key="4">
    <source>
        <dbReference type="EnsemblPlants" id="QL04p048531:mrna:CDS:1"/>
    </source>
</evidence>
<organism evidence="4 5">
    <name type="scientific">Quercus lobata</name>
    <name type="common">Valley oak</name>
    <dbReference type="NCBI Taxonomy" id="97700"/>
    <lineage>
        <taxon>Eukaryota</taxon>
        <taxon>Viridiplantae</taxon>
        <taxon>Streptophyta</taxon>
        <taxon>Embryophyta</taxon>
        <taxon>Tracheophyta</taxon>
        <taxon>Spermatophyta</taxon>
        <taxon>Magnoliopsida</taxon>
        <taxon>eudicotyledons</taxon>
        <taxon>Gunneridae</taxon>
        <taxon>Pentapetalae</taxon>
        <taxon>rosids</taxon>
        <taxon>fabids</taxon>
        <taxon>Fagales</taxon>
        <taxon>Fagaceae</taxon>
        <taxon>Quercus</taxon>
    </lineage>
</organism>
<evidence type="ECO:0000256" key="2">
    <source>
        <dbReference type="ARBA" id="ARBA00022793"/>
    </source>
</evidence>
<protein>
    <submittedName>
        <fullName evidence="4">Uncharacterized protein</fullName>
    </submittedName>
</protein>
<comment type="cofactor">
    <cofactor evidence="1">
        <name>pyridoxal 5'-phosphate</name>
        <dbReference type="ChEBI" id="CHEBI:597326"/>
    </cofactor>
</comment>
<evidence type="ECO:0000256" key="1">
    <source>
        <dbReference type="ARBA" id="ARBA00001933"/>
    </source>
</evidence>
<accession>A0A7N2LIE7</accession>
<dbReference type="EnsemblPlants" id="QL04p048531:mrna">
    <property type="protein sequence ID" value="QL04p048531:mrna:CDS:1"/>
    <property type="gene ID" value="QL04p048531"/>
</dbReference>
<dbReference type="InterPro" id="IPR015424">
    <property type="entry name" value="PyrdxlP-dep_Trfase"/>
</dbReference>
<dbReference type="InterPro" id="IPR002129">
    <property type="entry name" value="PyrdxlP-dep_de-COase"/>
</dbReference>
<dbReference type="InterPro" id="IPR010977">
    <property type="entry name" value="Aromatic_deC"/>
</dbReference>
<sequence length="122" mass="14135">MKLWLVLRSYGVENLRSFLRSHVKMAKLFEELVRLDNRLEVVVPRNFALIYFRVLHKPNVKQFYENGVANHDEKALDLERVNGLNQKLMDSINRSGHVYMSPTVVDGVHIIRCAIGATLTEE</sequence>
<dbReference type="GO" id="GO:0019752">
    <property type="term" value="P:carboxylic acid metabolic process"/>
    <property type="evidence" value="ECO:0007669"/>
    <property type="project" value="InterPro"/>
</dbReference>
<dbReference type="GO" id="GO:0016831">
    <property type="term" value="F:carboxy-lyase activity"/>
    <property type="evidence" value="ECO:0007669"/>
    <property type="project" value="TreeGrafter"/>
</dbReference>
<evidence type="ECO:0000313" key="5">
    <source>
        <dbReference type="Proteomes" id="UP000594261"/>
    </source>
</evidence>
<keyword evidence="3" id="KW-0663">Pyridoxal phosphate</keyword>
<dbReference type="Proteomes" id="UP000594261">
    <property type="component" value="Chromosome 4"/>
</dbReference>
<dbReference type="AlphaFoldDB" id="A0A7N2LIE7"/>
<name>A0A7N2LIE7_QUELO</name>
<keyword evidence="5" id="KW-1185">Reference proteome</keyword>
<reference evidence="4 5" key="1">
    <citation type="journal article" date="2016" name="G3 (Bethesda)">
        <title>First Draft Assembly and Annotation of the Genome of a California Endemic Oak Quercus lobata Nee (Fagaceae).</title>
        <authorList>
            <person name="Sork V.L."/>
            <person name="Fitz-Gibbon S.T."/>
            <person name="Puiu D."/>
            <person name="Crepeau M."/>
            <person name="Gugger P.F."/>
            <person name="Sherman R."/>
            <person name="Stevens K."/>
            <person name="Langley C.H."/>
            <person name="Pellegrini M."/>
            <person name="Salzberg S.L."/>
        </authorList>
    </citation>
    <scope>NUCLEOTIDE SEQUENCE [LARGE SCALE GENOMIC DNA]</scope>
    <source>
        <strain evidence="4 5">cv. SW786</strain>
    </source>
</reference>
<dbReference type="GO" id="GO:0030170">
    <property type="term" value="F:pyridoxal phosphate binding"/>
    <property type="evidence" value="ECO:0007669"/>
    <property type="project" value="InterPro"/>
</dbReference>
<reference evidence="4" key="2">
    <citation type="submission" date="2021-01" db="UniProtKB">
        <authorList>
            <consortium name="EnsemblPlants"/>
        </authorList>
    </citation>
    <scope>IDENTIFICATION</scope>
</reference>
<evidence type="ECO:0000256" key="3">
    <source>
        <dbReference type="ARBA" id="ARBA00022898"/>
    </source>
</evidence>
<keyword evidence="2" id="KW-0456">Lyase</keyword>
<dbReference type="Pfam" id="PF00282">
    <property type="entry name" value="Pyridoxal_deC"/>
    <property type="match status" value="1"/>
</dbReference>
<dbReference type="EMBL" id="LRBV02000004">
    <property type="status" value="NOT_ANNOTATED_CDS"/>
    <property type="molecule type" value="Genomic_DNA"/>
</dbReference>
<dbReference type="PANTHER" id="PTHR11999:SF96">
    <property type="entry name" value="TYROSINE DECARBOXYLASE"/>
    <property type="match status" value="1"/>
</dbReference>
<dbReference type="OMA" id="HIANAWD"/>
<dbReference type="SUPFAM" id="SSF53383">
    <property type="entry name" value="PLP-dependent transferases"/>
    <property type="match status" value="1"/>
</dbReference>